<dbReference type="PROSITE" id="PS51257">
    <property type="entry name" value="PROKAR_LIPOPROTEIN"/>
    <property type="match status" value="1"/>
</dbReference>
<evidence type="ECO:0000313" key="4">
    <source>
        <dbReference type="Proteomes" id="UP000576209"/>
    </source>
</evidence>
<dbReference type="Pfam" id="PF01204">
    <property type="entry name" value="Trehalase"/>
    <property type="match status" value="1"/>
</dbReference>
<keyword evidence="2 3" id="KW-0326">Glycosidase</keyword>
<gene>
    <name evidence="3" type="ORF">GGR28_000881</name>
</gene>
<accession>A0A840DZE5</accession>
<dbReference type="NCBIfam" id="NF009773">
    <property type="entry name" value="PRK13270.1"/>
    <property type="match status" value="1"/>
</dbReference>
<keyword evidence="1 3" id="KW-0378">Hydrolase</keyword>
<evidence type="ECO:0000256" key="2">
    <source>
        <dbReference type="ARBA" id="ARBA00023295"/>
    </source>
</evidence>
<dbReference type="GO" id="GO:0004555">
    <property type="term" value="F:alpha,alpha-trehalase activity"/>
    <property type="evidence" value="ECO:0007669"/>
    <property type="project" value="UniProtKB-EC"/>
</dbReference>
<reference evidence="3 4" key="1">
    <citation type="submission" date="2020-08" db="EMBL/GenBank/DDBJ databases">
        <title>Genomic Encyclopedia of Type Strains, Phase IV (KMG-IV): sequencing the most valuable type-strain genomes for metagenomic binning, comparative biology and taxonomic classification.</title>
        <authorList>
            <person name="Goeker M."/>
        </authorList>
    </citation>
    <scope>NUCLEOTIDE SEQUENCE [LARGE SCALE GENOMIC DNA]</scope>
    <source>
        <strain evidence="3 4">DSM 105137</strain>
    </source>
</reference>
<keyword evidence="4" id="KW-1185">Reference proteome</keyword>
<dbReference type="PRINTS" id="PR00744">
    <property type="entry name" value="GLHYDRLASE37"/>
</dbReference>
<dbReference type="Proteomes" id="UP000576209">
    <property type="component" value="Unassembled WGS sequence"/>
</dbReference>
<evidence type="ECO:0000256" key="1">
    <source>
        <dbReference type="ARBA" id="ARBA00022801"/>
    </source>
</evidence>
<sequence>MRYFAFAILTLLLGCTDNPNAPEANDGPRTVTIRPDTILADQLEPPDILFGELFRRVQMEQLFEESKTFVDMIPRRTAAAIMADYAEQKGTDSFNLESFVTENFAPPINTSNNFASRGDRGIVGHINALWPVLTREAGSDEGGAGSLIVLPENYFVPGGRFREVYYWDSYFTMLGFATAGEVATVRDMVENFAYLIDNLGFIPNGNRTYYLTRSQPPFFSFMVDVLANIEGDGVYTEFLDQLKAEHRFWMDGETEVGPENRAVKHVVWMADSVLLNRYYDAGHRPRAESYREDLAIIRESERDSQTVAHELRSCIESGWNFSGRWFADGRNISTINTTEIVPPDLNSLLYHLEATIAEHSELIPEKNAWTQRAERRKRAVEKYLWNESTKWYEDLNWTTGRPTGYLSLAGIYPFFVGLADQDHTPPVVRRLKSSFLAAGGLRTTLNTTGFKFDSPNGWPPLQWMAYDGMKRYGANELASTIRRRWMDNNEKVYEKLNKLVQMYNVEEISVEAKGGGGYPRQDGFGWTNGVYLRMAQEAVDDASRGE</sequence>
<dbReference type="InterPro" id="IPR008928">
    <property type="entry name" value="6-hairpin_glycosidase_sf"/>
</dbReference>
<comment type="caution">
    <text evidence="3">The sequence shown here is derived from an EMBL/GenBank/DDBJ whole genome shotgun (WGS) entry which is preliminary data.</text>
</comment>
<dbReference type="EC" id="3.2.1.28" evidence="3"/>
<dbReference type="PROSITE" id="PS00927">
    <property type="entry name" value="TREHALASE_1"/>
    <property type="match status" value="1"/>
</dbReference>
<dbReference type="AlphaFoldDB" id="A0A840DZE5"/>
<dbReference type="GO" id="GO:0005993">
    <property type="term" value="P:trehalose catabolic process"/>
    <property type="evidence" value="ECO:0007669"/>
    <property type="project" value="TreeGrafter"/>
</dbReference>
<protein>
    <submittedName>
        <fullName evidence="3">Alpha,alpha-trehalase</fullName>
        <ecNumber evidence="3">3.2.1.28</ecNumber>
    </submittedName>
</protein>
<dbReference type="InterPro" id="IPR018232">
    <property type="entry name" value="Glyco_hydro_37_CS"/>
</dbReference>
<name>A0A840DZE5_9BACT</name>
<dbReference type="Gene3D" id="1.50.10.10">
    <property type="match status" value="1"/>
</dbReference>
<evidence type="ECO:0000313" key="3">
    <source>
        <dbReference type="EMBL" id="MBB4078280.1"/>
    </source>
</evidence>
<dbReference type="InterPro" id="IPR001661">
    <property type="entry name" value="Glyco_hydro_37"/>
</dbReference>
<dbReference type="PANTHER" id="PTHR23403:SF1">
    <property type="entry name" value="TREHALASE"/>
    <property type="match status" value="1"/>
</dbReference>
<dbReference type="SUPFAM" id="SSF48208">
    <property type="entry name" value="Six-hairpin glycosidases"/>
    <property type="match status" value="1"/>
</dbReference>
<dbReference type="InterPro" id="IPR012341">
    <property type="entry name" value="6hp_glycosidase-like_sf"/>
</dbReference>
<dbReference type="PANTHER" id="PTHR23403">
    <property type="entry name" value="TREHALASE"/>
    <property type="match status" value="1"/>
</dbReference>
<dbReference type="EMBL" id="JACIFF010000001">
    <property type="protein sequence ID" value="MBB4078280.1"/>
    <property type="molecule type" value="Genomic_DNA"/>
</dbReference>
<organism evidence="3 4">
    <name type="scientific">Neolewinella aquimaris</name>
    <dbReference type="NCBI Taxonomy" id="1835722"/>
    <lineage>
        <taxon>Bacteria</taxon>
        <taxon>Pseudomonadati</taxon>
        <taxon>Bacteroidota</taxon>
        <taxon>Saprospiria</taxon>
        <taxon>Saprospirales</taxon>
        <taxon>Lewinellaceae</taxon>
        <taxon>Neolewinella</taxon>
    </lineage>
</organism>
<dbReference type="RefSeq" id="WP_183494493.1">
    <property type="nucleotide sequence ID" value="NZ_JACIFF010000001.1"/>
</dbReference>
<proteinExistence type="predicted"/>